<accession>A0A6A4VIJ2</accession>
<reference evidence="2 3" key="1">
    <citation type="submission" date="2019-07" db="EMBL/GenBank/DDBJ databases">
        <title>Draft genome assembly of a fouling barnacle, Amphibalanus amphitrite (Darwin, 1854): The first reference genome for Thecostraca.</title>
        <authorList>
            <person name="Kim W."/>
        </authorList>
    </citation>
    <scope>NUCLEOTIDE SEQUENCE [LARGE SCALE GENOMIC DNA]</scope>
    <source>
        <strain evidence="2">SNU_AA5</strain>
        <tissue evidence="2">Soma without cirri and trophi</tissue>
    </source>
</reference>
<dbReference type="AlphaFoldDB" id="A0A6A4VIJ2"/>
<dbReference type="InterPro" id="IPR016186">
    <property type="entry name" value="C-type_lectin-like/link_sf"/>
</dbReference>
<dbReference type="PROSITE" id="PS50041">
    <property type="entry name" value="C_TYPE_LECTIN_2"/>
    <property type="match status" value="1"/>
</dbReference>
<sequence>MFVTSRHSEYFDCEGAKSVFKATSYCDGFRYGPGRLCTFFFHPQHCLVPGVAPTTSAVSEPGDEARTYIRRALTRVTSYCEPGWIAFNGSCYRRMEGPLQSRGKWNQGCATPCSFPTSINGEMELAFLLHHSSRPQEPEWIGPVRKSTSITHGTNPDGSDFETTLVSVRQTSSGNCISLPGSLAATEVQRGACGALYQAICEYRLPKGLRTGCPDGWLHITSYCYLFHTTQLAFLEADQHCASLATGAHLGLPQEAGMAKILRVYALDSGHSGSFWIGIQKTGGVWQSPSGETWHLDGWSPPSASSGACVSLSTAQDAPSVVACSQLLAGLCQAPQLQITHQE</sequence>
<dbReference type="SUPFAM" id="SSF56436">
    <property type="entry name" value="C-type lectin-like"/>
    <property type="match status" value="2"/>
</dbReference>
<protein>
    <submittedName>
        <fullName evidence="2">Lithostathine-1-beta</fullName>
    </submittedName>
</protein>
<dbReference type="InterPro" id="IPR016187">
    <property type="entry name" value="CTDL_fold"/>
</dbReference>
<keyword evidence="3" id="KW-1185">Reference proteome</keyword>
<evidence type="ECO:0000259" key="1">
    <source>
        <dbReference type="PROSITE" id="PS50041"/>
    </source>
</evidence>
<dbReference type="InterPro" id="IPR042808">
    <property type="entry name" value="CLEC7A"/>
</dbReference>
<gene>
    <name evidence="2" type="primary">REG1B</name>
    <name evidence="2" type="ORF">FJT64_011518</name>
</gene>
<dbReference type="SMART" id="SM00034">
    <property type="entry name" value="CLECT"/>
    <property type="match status" value="2"/>
</dbReference>
<dbReference type="Pfam" id="PF00059">
    <property type="entry name" value="Lectin_C"/>
    <property type="match status" value="1"/>
</dbReference>
<dbReference type="PANTHER" id="PTHR47218">
    <property type="entry name" value="C-TYPE LECTIN DOMAIN FAMILY 7 MEMBER A"/>
    <property type="match status" value="1"/>
</dbReference>
<dbReference type="Gene3D" id="3.10.100.10">
    <property type="entry name" value="Mannose-Binding Protein A, subunit A"/>
    <property type="match status" value="2"/>
</dbReference>
<dbReference type="GO" id="GO:0001872">
    <property type="term" value="F:(1-&gt;3)-beta-D-glucan binding"/>
    <property type="evidence" value="ECO:0007669"/>
    <property type="project" value="InterPro"/>
</dbReference>
<organism evidence="2 3">
    <name type="scientific">Amphibalanus amphitrite</name>
    <name type="common">Striped barnacle</name>
    <name type="synonym">Balanus amphitrite</name>
    <dbReference type="NCBI Taxonomy" id="1232801"/>
    <lineage>
        <taxon>Eukaryota</taxon>
        <taxon>Metazoa</taxon>
        <taxon>Ecdysozoa</taxon>
        <taxon>Arthropoda</taxon>
        <taxon>Crustacea</taxon>
        <taxon>Multicrustacea</taxon>
        <taxon>Cirripedia</taxon>
        <taxon>Thoracica</taxon>
        <taxon>Thoracicalcarea</taxon>
        <taxon>Balanomorpha</taxon>
        <taxon>Balanoidea</taxon>
        <taxon>Balanidae</taxon>
        <taxon>Amphibalaninae</taxon>
        <taxon>Amphibalanus</taxon>
    </lineage>
</organism>
<proteinExistence type="predicted"/>
<evidence type="ECO:0000313" key="3">
    <source>
        <dbReference type="Proteomes" id="UP000440578"/>
    </source>
</evidence>
<dbReference type="InterPro" id="IPR001304">
    <property type="entry name" value="C-type_lectin-like"/>
</dbReference>
<feature type="domain" description="C-type lectin" evidence="1">
    <location>
        <begin position="220"/>
        <end position="333"/>
    </location>
</feature>
<dbReference type="Proteomes" id="UP000440578">
    <property type="component" value="Unassembled WGS sequence"/>
</dbReference>
<name>A0A6A4VIJ2_AMPAM</name>
<dbReference type="PANTHER" id="PTHR47218:SF2">
    <property type="entry name" value="C-TYPE LECTIN DOMAIN-CONTAINING PROTEIN"/>
    <property type="match status" value="1"/>
</dbReference>
<dbReference type="EMBL" id="VIIS01001967">
    <property type="protein sequence ID" value="KAF0290302.1"/>
    <property type="molecule type" value="Genomic_DNA"/>
</dbReference>
<comment type="caution">
    <text evidence="2">The sequence shown here is derived from an EMBL/GenBank/DDBJ whole genome shotgun (WGS) entry which is preliminary data.</text>
</comment>
<evidence type="ECO:0000313" key="2">
    <source>
        <dbReference type="EMBL" id="KAF0290302.1"/>
    </source>
</evidence>
<dbReference type="GO" id="GO:0071226">
    <property type="term" value="P:cellular response to molecule of fungal origin"/>
    <property type="evidence" value="ECO:0007669"/>
    <property type="project" value="InterPro"/>
</dbReference>